<sequence>MGGTYGKPATVASVHFPAFRQGLKRMDGKTVAITGCTTGTGYICAQVCAELGAVVLMLNRPSARADDALQTLQKAVPGGQFRLVPCDLMSFASVRQAGQQLRSLAPGGLDVLCNNAGIMAVKDEATGDGCDPQMQTNHLSHFLLTAEVWPLLEKAADLRGEARVVNHSSVARSMGNKPLDATYLQMNGGNLGGDELGWAPFTGACWTRYQQTKLANVVFTYALRDRAAACNSKVKALVAHPGLAATNLQVTSATDGGMGQSFSNFLMGNLAQSGEDGSTGLIRCCCDPEAKSGDFFGPTGAMQSGPCALLNRGGDESLADEASRKMLWEVSCEVTKANFPLAS</sequence>
<dbReference type="PANTHER" id="PTHR43157:SF31">
    <property type="entry name" value="PHOSPHATIDYLINOSITOL-GLYCAN BIOSYNTHESIS CLASS F PROTEIN"/>
    <property type="match status" value="1"/>
</dbReference>
<evidence type="ECO:0008006" key="5">
    <source>
        <dbReference type="Google" id="ProtNLM"/>
    </source>
</evidence>
<comment type="caution">
    <text evidence="3">The sequence shown here is derived from an EMBL/GenBank/DDBJ whole genome shotgun (WGS) entry which is preliminary data.</text>
</comment>
<evidence type="ECO:0000313" key="3">
    <source>
        <dbReference type="EMBL" id="CAE8667298.1"/>
    </source>
</evidence>
<name>A0A813J650_POLGL</name>
<dbReference type="PANTHER" id="PTHR43157">
    <property type="entry name" value="PHOSPHATIDYLINOSITOL-GLYCAN BIOSYNTHESIS CLASS F PROTEIN-RELATED"/>
    <property type="match status" value="1"/>
</dbReference>
<evidence type="ECO:0000256" key="1">
    <source>
        <dbReference type="ARBA" id="ARBA00023002"/>
    </source>
</evidence>
<dbReference type="InterPro" id="IPR036291">
    <property type="entry name" value="NAD(P)-bd_dom_sf"/>
</dbReference>
<organism evidence="3 4">
    <name type="scientific">Polarella glacialis</name>
    <name type="common">Dinoflagellate</name>
    <dbReference type="NCBI Taxonomy" id="89957"/>
    <lineage>
        <taxon>Eukaryota</taxon>
        <taxon>Sar</taxon>
        <taxon>Alveolata</taxon>
        <taxon>Dinophyceae</taxon>
        <taxon>Suessiales</taxon>
        <taxon>Suessiaceae</taxon>
        <taxon>Polarella</taxon>
    </lineage>
</organism>
<accession>A0A813J650</accession>
<gene>
    <name evidence="3" type="ORF">PGLA2088_LOCUS16527</name>
</gene>
<comment type="similarity">
    <text evidence="2">Belongs to the short-chain dehydrogenases/reductases (SDR) family.</text>
</comment>
<dbReference type="SUPFAM" id="SSF51735">
    <property type="entry name" value="NAD(P)-binding Rossmann-fold domains"/>
    <property type="match status" value="1"/>
</dbReference>
<keyword evidence="1" id="KW-0560">Oxidoreductase</keyword>
<dbReference type="AlphaFoldDB" id="A0A813J650"/>
<dbReference type="Gene3D" id="3.40.50.720">
    <property type="entry name" value="NAD(P)-binding Rossmann-like Domain"/>
    <property type="match status" value="1"/>
</dbReference>
<dbReference type="InterPro" id="IPR002347">
    <property type="entry name" value="SDR_fam"/>
</dbReference>
<evidence type="ECO:0000256" key="2">
    <source>
        <dbReference type="RuleBase" id="RU000363"/>
    </source>
</evidence>
<dbReference type="EMBL" id="CAJNNW010020974">
    <property type="protein sequence ID" value="CAE8667298.1"/>
    <property type="molecule type" value="Genomic_DNA"/>
</dbReference>
<dbReference type="Pfam" id="PF00106">
    <property type="entry name" value="adh_short"/>
    <property type="match status" value="1"/>
</dbReference>
<dbReference type="GO" id="GO:0016491">
    <property type="term" value="F:oxidoreductase activity"/>
    <property type="evidence" value="ECO:0007669"/>
    <property type="project" value="UniProtKB-KW"/>
</dbReference>
<dbReference type="PRINTS" id="PR00081">
    <property type="entry name" value="GDHRDH"/>
</dbReference>
<evidence type="ECO:0000313" key="4">
    <source>
        <dbReference type="Proteomes" id="UP000626109"/>
    </source>
</evidence>
<dbReference type="Proteomes" id="UP000626109">
    <property type="component" value="Unassembled WGS sequence"/>
</dbReference>
<protein>
    <recommendedName>
        <fullName evidence="5">Protochlorophyllide reductase</fullName>
    </recommendedName>
</protein>
<dbReference type="PRINTS" id="PR00080">
    <property type="entry name" value="SDRFAMILY"/>
</dbReference>
<reference evidence="3" key="1">
    <citation type="submission" date="2021-02" db="EMBL/GenBank/DDBJ databases">
        <authorList>
            <person name="Dougan E. K."/>
            <person name="Rhodes N."/>
            <person name="Thang M."/>
            <person name="Chan C."/>
        </authorList>
    </citation>
    <scope>NUCLEOTIDE SEQUENCE</scope>
</reference>
<proteinExistence type="inferred from homology"/>